<keyword evidence="2" id="KW-1185">Reference proteome</keyword>
<dbReference type="GO" id="GO:0030701">
    <property type="term" value="F:NAD+-dinitrogen-reductase ADP-D-ribosyltransferase activity"/>
    <property type="evidence" value="ECO:0007669"/>
    <property type="project" value="InterPro"/>
</dbReference>
<dbReference type="Proteomes" id="UP000194003">
    <property type="component" value="Unassembled WGS sequence"/>
</dbReference>
<sequence length="278" mass="31817">MDNLDELDLAIPKRARSLFNRCTLPAAALGGLLYQRKPAPLALTGVLELHKTLFQTLELLDNPGQRAKLFMDYMDATFMLKNPEEMGYAPGGKKQRIKADYLRMLRGWLFNPDGREAAVLKGWVASRFGLLPRYHETQLDDYESEAYQNFLAMQSAGLYGTSALESQLDVLYHYCQYELKKRFGDEEEFWPLFRGVNAVDQYEVLAKAKKGRRVVLLNNLSSFSEERERADEFGDYILEAKIPLTKVFFYNHLLPGMLKGEEEVLVIGGLLEVRITTL</sequence>
<gene>
    <name evidence="1" type="ORF">MAIT1_03742</name>
</gene>
<dbReference type="RefSeq" id="WP_241893451.1">
    <property type="nucleotide sequence ID" value="NZ_LVJN01000019.1"/>
</dbReference>
<accession>A0A1Y2K3N7</accession>
<evidence type="ECO:0000313" key="1">
    <source>
        <dbReference type="EMBL" id="OSM04005.1"/>
    </source>
</evidence>
<organism evidence="1 2">
    <name type="scientific">Magnetofaba australis IT-1</name>
    <dbReference type="NCBI Taxonomy" id="1434232"/>
    <lineage>
        <taxon>Bacteria</taxon>
        <taxon>Pseudomonadati</taxon>
        <taxon>Pseudomonadota</taxon>
        <taxon>Magnetococcia</taxon>
        <taxon>Magnetococcales</taxon>
        <taxon>Magnetococcaceae</taxon>
        <taxon>Magnetofaba</taxon>
    </lineage>
</organism>
<dbReference type="AlphaFoldDB" id="A0A1Y2K3N7"/>
<dbReference type="InterPro" id="IPR009953">
    <property type="entry name" value="DRA_trans"/>
</dbReference>
<dbReference type="STRING" id="1434232.MAIT1_03742"/>
<comment type="caution">
    <text evidence="1">The sequence shown here is derived from an EMBL/GenBank/DDBJ whole genome shotgun (WGS) entry which is preliminary data.</text>
</comment>
<protein>
    <submittedName>
        <fullName evidence="1">Putative NAD(+)--dinitrogen-reductase ADP-D-ribosyltransferase</fullName>
    </submittedName>
</protein>
<name>A0A1Y2K3N7_9PROT</name>
<reference evidence="1 2" key="1">
    <citation type="journal article" date="2016" name="BMC Genomics">
        <title>Combined genomic and structural analyses of a cultured magnetotactic bacterium reveals its niche adaptation to a dynamic environment.</title>
        <authorList>
            <person name="Araujo A.C."/>
            <person name="Morillo V."/>
            <person name="Cypriano J."/>
            <person name="Teixeira L.C."/>
            <person name="Leao P."/>
            <person name="Lyra S."/>
            <person name="Almeida L.G."/>
            <person name="Bazylinski D.A."/>
            <person name="Vasconcellos A.T."/>
            <person name="Abreu F."/>
            <person name="Lins U."/>
        </authorList>
    </citation>
    <scope>NUCLEOTIDE SEQUENCE [LARGE SCALE GENOMIC DNA]</scope>
    <source>
        <strain evidence="1 2">IT-1</strain>
    </source>
</reference>
<keyword evidence="1" id="KW-0808">Transferase</keyword>
<proteinExistence type="predicted"/>
<evidence type="ECO:0000313" key="2">
    <source>
        <dbReference type="Proteomes" id="UP000194003"/>
    </source>
</evidence>
<dbReference type="Pfam" id="PF07357">
    <property type="entry name" value="DRAT"/>
    <property type="match status" value="1"/>
</dbReference>
<dbReference type="EMBL" id="LVJN01000019">
    <property type="protein sequence ID" value="OSM04005.1"/>
    <property type="molecule type" value="Genomic_DNA"/>
</dbReference>
<dbReference type="GO" id="GO:0009399">
    <property type="term" value="P:nitrogen fixation"/>
    <property type="evidence" value="ECO:0007669"/>
    <property type="project" value="InterPro"/>
</dbReference>